<dbReference type="AlphaFoldDB" id="A0A2N8KTE0"/>
<keyword evidence="5" id="KW-0732">Signal</keyword>
<evidence type="ECO:0000256" key="5">
    <source>
        <dbReference type="SAM" id="SignalP"/>
    </source>
</evidence>
<evidence type="ECO:0000259" key="6">
    <source>
        <dbReference type="Pfam" id="PF03865"/>
    </source>
</evidence>
<feature type="chain" id="PRO_5014983538" description="ShlB/FhaC/HecB family hemolysin secretion/activation protein" evidence="5">
    <location>
        <begin position="26"/>
        <end position="579"/>
    </location>
</feature>
<feature type="domain" description="Haemolysin activator HlyB C-terminal" evidence="6">
    <location>
        <begin position="214"/>
        <end position="522"/>
    </location>
</feature>
<dbReference type="GO" id="GO:0008320">
    <property type="term" value="F:protein transmembrane transporter activity"/>
    <property type="evidence" value="ECO:0007669"/>
    <property type="project" value="TreeGrafter"/>
</dbReference>
<name>A0A2N8KTE0_9BURK</name>
<dbReference type="Proteomes" id="UP000235916">
    <property type="component" value="Unassembled WGS sequence"/>
</dbReference>
<sequence length="579" mass="62398">MKTKVQAALLLTLLKLALLPPLAQAQGVSTPALVPRASDLGPKPAPLDSDPRLLPQRAVPRELQKPEDEVLLDVAGYAVPDDAPEALKQALARLTAPYVGKNKSWEDLVNAKDAVTRFLQSQLGYYLGYAFIPEQTPDKNIIQLAVLEGRLDQVRLLWDEEPWLVDKAVVESYLAQLEPGSILTVSQVERIVFLLNDLRGIVASFEIEPGRRPGTATLVVRPQRERRLAYKLDADLNGSRFIGLGRVGAQMTVASPFGRGDSASLSGLSSVNAGMKFLLGSYSSPVGARGLRAGGAVTLVRYALDKKEFPIGRNGSAVNLNAFGLYPVVRSRNLNWFALLAFDAKHYDDREEASASQTKKQVQSISVASNGDIRDSLLTGGVNSYDLNISAGQVKYITNRPSGLTDADRYTKVNASVSRLQNLWTGRLLAYLSVRGQYSLDNLDTTEQFRLGGPDGVRAFANGEGTGDSGLLASLELRSPLSALFSSQWAQESVLAFFADYGQVTFRRHPASQLPTGGAAGAGSASNSAAYSGVGLGLAWSRPGLYALRLSVAKPLKGTPTGDTVKRDPRLYAQFSAFF</sequence>
<organism evidence="8 9">
    <name type="scientific">Kinneretia aquatilis</name>
    <dbReference type="NCBI Taxonomy" id="2070761"/>
    <lineage>
        <taxon>Bacteria</taxon>
        <taxon>Pseudomonadati</taxon>
        <taxon>Pseudomonadota</taxon>
        <taxon>Betaproteobacteria</taxon>
        <taxon>Burkholderiales</taxon>
        <taxon>Sphaerotilaceae</taxon>
        <taxon>Roseateles</taxon>
    </lineage>
</organism>
<keyword evidence="1" id="KW-0472">Membrane</keyword>
<dbReference type="GO" id="GO:0046819">
    <property type="term" value="P:protein secretion by the type V secretion system"/>
    <property type="evidence" value="ECO:0007669"/>
    <property type="project" value="TreeGrafter"/>
</dbReference>
<evidence type="ECO:0000313" key="8">
    <source>
        <dbReference type="EMBL" id="PND36723.1"/>
    </source>
</evidence>
<keyword evidence="3" id="KW-0998">Cell outer membrane</keyword>
<dbReference type="GO" id="GO:0098046">
    <property type="term" value="C:type V protein secretion system complex"/>
    <property type="evidence" value="ECO:0007669"/>
    <property type="project" value="TreeGrafter"/>
</dbReference>
<dbReference type="Gene3D" id="3.10.20.310">
    <property type="entry name" value="membrane protein fhac"/>
    <property type="match status" value="1"/>
</dbReference>
<evidence type="ECO:0000256" key="4">
    <source>
        <dbReference type="SAM" id="MobiDB-lite"/>
    </source>
</evidence>
<accession>A0A2N8KTE0</accession>
<evidence type="ECO:0000313" key="9">
    <source>
        <dbReference type="Proteomes" id="UP000235916"/>
    </source>
</evidence>
<dbReference type="Pfam" id="PF03865">
    <property type="entry name" value="ShlB"/>
    <property type="match status" value="1"/>
</dbReference>
<feature type="domain" description="Polypeptide-transport-associated ShlB-type" evidence="7">
    <location>
        <begin position="88"/>
        <end position="149"/>
    </location>
</feature>
<dbReference type="RefSeq" id="WP_102766646.1">
    <property type="nucleotide sequence ID" value="NZ_POSP01000003.1"/>
</dbReference>
<dbReference type="EMBL" id="POSP01000003">
    <property type="protein sequence ID" value="PND36723.1"/>
    <property type="molecule type" value="Genomic_DNA"/>
</dbReference>
<protein>
    <recommendedName>
        <fullName evidence="10">ShlB/FhaC/HecB family hemolysin secretion/activation protein</fullName>
    </recommendedName>
</protein>
<feature type="signal peptide" evidence="5">
    <location>
        <begin position="1"/>
        <end position="25"/>
    </location>
</feature>
<proteinExistence type="predicted"/>
<comment type="caution">
    <text evidence="8">The sequence shown here is derived from an EMBL/GenBank/DDBJ whole genome shotgun (WGS) entry which is preliminary data.</text>
</comment>
<evidence type="ECO:0000256" key="1">
    <source>
        <dbReference type="ARBA" id="ARBA00022452"/>
    </source>
</evidence>
<dbReference type="OrthoDB" id="572300at2"/>
<dbReference type="Pfam" id="PF08479">
    <property type="entry name" value="POTRA_2"/>
    <property type="match status" value="1"/>
</dbReference>
<gene>
    <name evidence="8" type="ORF">C1O66_03645</name>
</gene>
<keyword evidence="1" id="KW-1134">Transmembrane beta strand</keyword>
<evidence type="ECO:0000256" key="3">
    <source>
        <dbReference type="ARBA" id="ARBA00023237"/>
    </source>
</evidence>
<dbReference type="PANTHER" id="PTHR34597">
    <property type="entry name" value="SLR1661 PROTEIN"/>
    <property type="match status" value="1"/>
</dbReference>
<keyword evidence="9" id="KW-1185">Reference proteome</keyword>
<feature type="region of interest" description="Disordered" evidence="4">
    <location>
        <begin position="33"/>
        <end position="53"/>
    </location>
</feature>
<evidence type="ECO:0000259" key="7">
    <source>
        <dbReference type="Pfam" id="PF08479"/>
    </source>
</evidence>
<dbReference type="InterPro" id="IPR005565">
    <property type="entry name" value="Hemolysn_activator_HlyB_C"/>
</dbReference>
<evidence type="ECO:0008006" key="10">
    <source>
        <dbReference type="Google" id="ProtNLM"/>
    </source>
</evidence>
<dbReference type="PANTHER" id="PTHR34597:SF1">
    <property type="entry name" value="HEME_HEMOPEXIN TRANSPORTER PROTEIN HUXB"/>
    <property type="match status" value="1"/>
</dbReference>
<dbReference type="Gene3D" id="2.40.160.50">
    <property type="entry name" value="membrane protein fhac: a member of the omp85/tpsb transporter family"/>
    <property type="match status" value="1"/>
</dbReference>
<keyword evidence="2" id="KW-0812">Transmembrane</keyword>
<reference evidence="8 9" key="1">
    <citation type="submission" date="2018-01" db="EMBL/GenBank/DDBJ databases">
        <title>Draft genome sequence of Paucibacter aquatile CR182 isolated from freshwater of the Nakdong River.</title>
        <authorList>
            <person name="Choi A."/>
            <person name="Chung E.J."/>
        </authorList>
    </citation>
    <scope>NUCLEOTIDE SEQUENCE [LARGE SCALE GENOMIC DNA]</scope>
    <source>
        <strain evidence="8 9">CR182</strain>
    </source>
</reference>
<dbReference type="InterPro" id="IPR013686">
    <property type="entry name" value="Polypept-transport_assoc_ShlB"/>
</dbReference>
<dbReference type="InterPro" id="IPR051544">
    <property type="entry name" value="TPS_OM_transporter"/>
</dbReference>
<evidence type="ECO:0000256" key="2">
    <source>
        <dbReference type="ARBA" id="ARBA00022692"/>
    </source>
</evidence>